<keyword evidence="6" id="KW-1185">Reference proteome</keyword>
<evidence type="ECO:0000256" key="4">
    <source>
        <dbReference type="PROSITE-ProRule" id="PRU00489"/>
    </source>
</evidence>
<keyword evidence="1" id="KW-0489">Methyltransferase</keyword>
<dbReference type="PROSITE" id="PS51143">
    <property type="entry name" value="MT_A70"/>
    <property type="match status" value="1"/>
</dbReference>
<dbReference type="STRING" id="1293890.TALK_04790"/>
<protein>
    <recommendedName>
        <fullName evidence="7">DNA methyltransferase</fullName>
    </recommendedName>
</protein>
<keyword evidence="2" id="KW-0808">Transferase</keyword>
<dbReference type="GO" id="GO:0008757">
    <property type="term" value="F:S-adenosylmethionine-dependent methyltransferase activity"/>
    <property type="evidence" value="ECO:0007669"/>
    <property type="project" value="UniProtKB-ARBA"/>
</dbReference>
<dbReference type="Pfam" id="PF05063">
    <property type="entry name" value="MT-A70"/>
    <property type="match status" value="1"/>
</dbReference>
<organism evidence="5 6">
    <name type="scientific">Thalassospira alkalitolerans</name>
    <dbReference type="NCBI Taxonomy" id="1293890"/>
    <lineage>
        <taxon>Bacteria</taxon>
        <taxon>Pseudomonadati</taxon>
        <taxon>Pseudomonadota</taxon>
        <taxon>Alphaproteobacteria</taxon>
        <taxon>Rhodospirillales</taxon>
        <taxon>Thalassospiraceae</taxon>
        <taxon>Thalassospira</taxon>
    </lineage>
</organism>
<dbReference type="GO" id="GO:0032259">
    <property type="term" value="P:methylation"/>
    <property type="evidence" value="ECO:0007669"/>
    <property type="project" value="UniProtKB-KW"/>
</dbReference>
<evidence type="ECO:0000256" key="2">
    <source>
        <dbReference type="ARBA" id="ARBA00022679"/>
    </source>
</evidence>
<accession>A0A1Y2LGF8</accession>
<dbReference type="AlphaFoldDB" id="A0A1Y2LGF8"/>
<dbReference type="GO" id="GO:0008173">
    <property type="term" value="F:RNA methyltransferase activity"/>
    <property type="evidence" value="ECO:0007669"/>
    <property type="project" value="UniProtKB-ARBA"/>
</dbReference>
<name>A0A1Y2LGF8_9PROT</name>
<comment type="caution">
    <text evidence="5">The sequence shown here is derived from an EMBL/GenBank/DDBJ whole genome shotgun (WGS) entry which is preliminary data.</text>
</comment>
<dbReference type="PANTHER" id="PTHR12829:SF7">
    <property type="entry name" value="N6-ADENOSINE-METHYLTRANSFERASE CATALYTIC SUBUNIT"/>
    <property type="match status" value="1"/>
</dbReference>
<comment type="similarity">
    <text evidence="4">Belongs to the MT-A70-like family.</text>
</comment>
<dbReference type="PANTHER" id="PTHR12829">
    <property type="entry name" value="N6-ADENOSINE-METHYLTRANSFERASE"/>
    <property type="match status" value="1"/>
</dbReference>
<keyword evidence="3" id="KW-0949">S-adenosyl-L-methionine</keyword>
<dbReference type="EMBL" id="JFKB01000002">
    <property type="protein sequence ID" value="OSQ49727.1"/>
    <property type="molecule type" value="Genomic_DNA"/>
</dbReference>
<gene>
    <name evidence="5" type="ORF">TALK_04790</name>
</gene>
<dbReference type="InterPro" id="IPR007757">
    <property type="entry name" value="MT-A70-like"/>
</dbReference>
<evidence type="ECO:0000313" key="5">
    <source>
        <dbReference type="EMBL" id="OSQ49727.1"/>
    </source>
</evidence>
<sequence length="207" mass="23951">MRPVGGFPVILVDFPWDFKNWSALGEAKNAKAHYDCMSIEEIKQFPLANLAAKDCVLLMWVTWPLMPHWNPVIEALGFEYASLGWEWRKFNPKTGKYAFGGGYGTRKNLEPCLMCTRGNPSLKSELPDDLFGMGRVPEGVRSVRDWIEWWPDDEIRAASREHSRKPDEQYDRIETMFDGPYIELFARQRRKGWTAWGNQVDKFGEAA</sequence>
<evidence type="ECO:0000256" key="3">
    <source>
        <dbReference type="ARBA" id="ARBA00022691"/>
    </source>
</evidence>
<dbReference type="Proteomes" id="UP000193396">
    <property type="component" value="Unassembled WGS sequence"/>
</dbReference>
<evidence type="ECO:0008006" key="7">
    <source>
        <dbReference type="Google" id="ProtNLM"/>
    </source>
</evidence>
<evidence type="ECO:0000313" key="6">
    <source>
        <dbReference type="Proteomes" id="UP000193396"/>
    </source>
</evidence>
<reference evidence="5 6" key="1">
    <citation type="submission" date="2014-03" db="EMBL/GenBank/DDBJ databases">
        <title>The draft genome sequence of Thalassospira alkalitolerans JCM 18968.</title>
        <authorList>
            <person name="Lai Q."/>
            <person name="Shao Z."/>
        </authorList>
    </citation>
    <scope>NUCLEOTIDE SEQUENCE [LARGE SCALE GENOMIC DNA]</scope>
    <source>
        <strain evidence="5 6">JCM 18968</strain>
    </source>
</reference>
<evidence type="ECO:0000256" key="1">
    <source>
        <dbReference type="ARBA" id="ARBA00022603"/>
    </source>
</evidence>
<proteinExistence type="inferred from homology"/>